<proteinExistence type="predicted"/>
<dbReference type="AlphaFoldDB" id="A0AAN8YDU2"/>
<keyword evidence="2" id="KW-1185">Reference proteome</keyword>
<accession>A0AAN8YDU2</accession>
<protein>
    <submittedName>
        <fullName evidence="1">Uncharacterized protein</fullName>
    </submittedName>
</protein>
<dbReference type="Proteomes" id="UP001371456">
    <property type="component" value="Unassembled WGS sequence"/>
</dbReference>
<name>A0AAN8YDU2_SOLBU</name>
<gene>
    <name evidence="1" type="ORF">RDI58_016516</name>
</gene>
<organism evidence="1 2">
    <name type="scientific">Solanum bulbocastanum</name>
    <name type="common">Wild potato</name>
    <dbReference type="NCBI Taxonomy" id="147425"/>
    <lineage>
        <taxon>Eukaryota</taxon>
        <taxon>Viridiplantae</taxon>
        <taxon>Streptophyta</taxon>
        <taxon>Embryophyta</taxon>
        <taxon>Tracheophyta</taxon>
        <taxon>Spermatophyta</taxon>
        <taxon>Magnoliopsida</taxon>
        <taxon>eudicotyledons</taxon>
        <taxon>Gunneridae</taxon>
        <taxon>Pentapetalae</taxon>
        <taxon>asterids</taxon>
        <taxon>lamiids</taxon>
        <taxon>Solanales</taxon>
        <taxon>Solanaceae</taxon>
        <taxon>Solanoideae</taxon>
        <taxon>Solaneae</taxon>
        <taxon>Solanum</taxon>
    </lineage>
</organism>
<dbReference type="EMBL" id="JBANQN010000006">
    <property type="protein sequence ID" value="KAK6787991.1"/>
    <property type="molecule type" value="Genomic_DNA"/>
</dbReference>
<reference evidence="1 2" key="1">
    <citation type="submission" date="2024-02" db="EMBL/GenBank/DDBJ databases">
        <title>de novo genome assembly of Solanum bulbocastanum strain 11H21.</title>
        <authorList>
            <person name="Hosaka A.J."/>
        </authorList>
    </citation>
    <scope>NUCLEOTIDE SEQUENCE [LARGE SCALE GENOMIC DNA]</scope>
    <source>
        <tissue evidence="1">Young leaves</tissue>
    </source>
</reference>
<evidence type="ECO:0000313" key="2">
    <source>
        <dbReference type="Proteomes" id="UP001371456"/>
    </source>
</evidence>
<comment type="caution">
    <text evidence="1">The sequence shown here is derived from an EMBL/GenBank/DDBJ whole genome shotgun (WGS) entry which is preliminary data.</text>
</comment>
<sequence>MIKYKWNSLPRDLIKYDHANKLSRIIYWLCCHSPELFYSVSTQQFNGVPLCTAFLFTKKDIQVAENANKGQFCDLNFIRLKMILSTLLFKILWWLTENGTLIH</sequence>
<evidence type="ECO:0000313" key="1">
    <source>
        <dbReference type="EMBL" id="KAK6787991.1"/>
    </source>
</evidence>